<keyword evidence="2" id="KW-1185">Reference proteome</keyword>
<sequence>MASLLPLLLSTAYLGDGPSRLLDQDFGQGLSPESLLLSRYYSPSIYYYRPWASLLRPEGSHNGGVSSVNLDKDSLKITLDVQQFKPEEVKVKIVKDYVVVEAKHEEKKDEHGLISRQFIRKYHLPEEVDADHLKSSISSDGVLIIEAPVKQIEEDKNVREIAIEYTGKPALKQASNEQQGTSATEGSSTTTTESSTTGGSTTSRK</sequence>
<gene>
    <name evidence="1" type="ORF">QAD02_015482</name>
</gene>
<reference evidence="1" key="1">
    <citation type="submission" date="2023-04" db="EMBL/GenBank/DDBJ databases">
        <title>A chromosome-level genome assembly of the parasitoid wasp Eretmocerus hayati.</title>
        <authorList>
            <person name="Zhong Y."/>
            <person name="Liu S."/>
            <person name="Liu Y."/>
        </authorList>
    </citation>
    <scope>NUCLEOTIDE SEQUENCE</scope>
    <source>
        <strain evidence="1">ZJU_SS_LIU_2023</strain>
    </source>
</reference>
<protein>
    <submittedName>
        <fullName evidence="1">Uncharacterized protein</fullName>
    </submittedName>
</protein>
<name>A0ACC2PD48_9HYME</name>
<dbReference type="EMBL" id="CM056742">
    <property type="protein sequence ID" value="KAJ8679695.1"/>
    <property type="molecule type" value="Genomic_DNA"/>
</dbReference>
<evidence type="ECO:0000313" key="1">
    <source>
        <dbReference type="EMBL" id="KAJ8679695.1"/>
    </source>
</evidence>
<organism evidence="1 2">
    <name type="scientific">Eretmocerus hayati</name>
    <dbReference type="NCBI Taxonomy" id="131215"/>
    <lineage>
        <taxon>Eukaryota</taxon>
        <taxon>Metazoa</taxon>
        <taxon>Ecdysozoa</taxon>
        <taxon>Arthropoda</taxon>
        <taxon>Hexapoda</taxon>
        <taxon>Insecta</taxon>
        <taxon>Pterygota</taxon>
        <taxon>Neoptera</taxon>
        <taxon>Endopterygota</taxon>
        <taxon>Hymenoptera</taxon>
        <taxon>Apocrita</taxon>
        <taxon>Proctotrupomorpha</taxon>
        <taxon>Chalcidoidea</taxon>
        <taxon>Aphelinidae</taxon>
        <taxon>Aphelininae</taxon>
        <taxon>Eretmocerus</taxon>
    </lineage>
</organism>
<dbReference type="Proteomes" id="UP001239111">
    <property type="component" value="Chromosome 2"/>
</dbReference>
<accession>A0ACC2PD48</accession>
<evidence type="ECO:0000313" key="2">
    <source>
        <dbReference type="Proteomes" id="UP001239111"/>
    </source>
</evidence>
<comment type="caution">
    <text evidence="1">The sequence shown here is derived from an EMBL/GenBank/DDBJ whole genome shotgun (WGS) entry which is preliminary data.</text>
</comment>
<proteinExistence type="predicted"/>